<proteinExistence type="predicted"/>
<dbReference type="Pfam" id="PF03797">
    <property type="entry name" value="Autotransporter"/>
    <property type="match status" value="1"/>
</dbReference>
<evidence type="ECO:0000313" key="4">
    <source>
        <dbReference type="Proteomes" id="UP000008841"/>
    </source>
</evidence>
<dbReference type="eggNOG" id="COG4625">
    <property type="taxonomic scope" value="Bacteria"/>
</dbReference>
<accession>B3ECU7</accession>
<dbReference type="KEGG" id="cli:Clim_1306"/>
<evidence type="ECO:0000313" key="3">
    <source>
        <dbReference type="EMBL" id="ACD90372.1"/>
    </source>
</evidence>
<dbReference type="SUPFAM" id="SSF103515">
    <property type="entry name" value="Autotransporter"/>
    <property type="match status" value="1"/>
</dbReference>
<dbReference type="PROSITE" id="PS51208">
    <property type="entry name" value="AUTOTRANSPORTER"/>
    <property type="match status" value="1"/>
</dbReference>
<dbReference type="Gene3D" id="2.40.128.130">
    <property type="entry name" value="Autotransporter beta-domain"/>
    <property type="match status" value="1"/>
</dbReference>
<protein>
    <submittedName>
        <fullName evidence="3">Outer membrane autotransporter barrel domain protein</fullName>
    </submittedName>
</protein>
<dbReference type="EMBL" id="CP001097">
    <property type="protein sequence ID" value="ACD90372.1"/>
    <property type="molecule type" value="Genomic_DNA"/>
</dbReference>
<dbReference type="InterPro" id="IPR005546">
    <property type="entry name" value="Autotransporte_beta"/>
</dbReference>
<feature type="compositionally biased region" description="Polar residues" evidence="1">
    <location>
        <begin position="1"/>
        <end position="14"/>
    </location>
</feature>
<dbReference type="HOGENOM" id="CLU_249231_0_0_10"/>
<dbReference type="SMART" id="SM00869">
    <property type="entry name" value="Autotransporter"/>
    <property type="match status" value="1"/>
</dbReference>
<dbReference type="STRING" id="290315.Clim_1306"/>
<evidence type="ECO:0000259" key="2">
    <source>
        <dbReference type="PROSITE" id="PS51208"/>
    </source>
</evidence>
<organism evidence="3 4">
    <name type="scientific">Chlorobium limicola (strain DSM 245 / NBRC 103803 / 6330)</name>
    <dbReference type="NCBI Taxonomy" id="290315"/>
    <lineage>
        <taxon>Bacteria</taxon>
        <taxon>Pseudomonadati</taxon>
        <taxon>Chlorobiota</taxon>
        <taxon>Chlorobiia</taxon>
        <taxon>Chlorobiales</taxon>
        <taxon>Chlorobiaceae</taxon>
        <taxon>Chlorobium/Pelodictyon group</taxon>
        <taxon>Chlorobium</taxon>
    </lineage>
</organism>
<dbReference type="OrthoDB" id="972285at2"/>
<dbReference type="NCBIfam" id="TIGR01414">
    <property type="entry name" value="autotrans_barl"/>
    <property type="match status" value="1"/>
</dbReference>
<dbReference type="GO" id="GO:0019867">
    <property type="term" value="C:outer membrane"/>
    <property type="evidence" value="ECO:0007669"/>
    <property type="project" value="InterPro"/>
</dbReference>
<dbReference type="InterPro" id="IPR036709">
    <property type="entry name" value="Autotransporte_beta_dom_sf"/>
</dbReference>
<evidence type="ECO:0000256" key="1">
    <source>
        <dbReference type="SAM" id="MobiDB-lite"/>
    </source>
</evidence>
<feature type="region of interest" description="Disordered" evidence="1">
    <location>
        <begin position="1"/>
        <end position="26"/>
    </location>
</feature>
<dbReference type="InterPro" id="IPR006315">
    <property type="entry name" value="OM_autotransptr_brl_dom"/>
</dbReference>
<sequence precursor="true">MTSYRVRTASSDLSGRSDRKKMTRPSGRSGIRLCLLLALLCHTGIPENASGATTRRLDENYTSNNTTLQSDSNYSNTNSFGLPRNVTIKQGATVYTSSTTSINIIGYTPLSPRTFFINGTLNNNGSLSNNAGLGGKISIGSTGALNNAGTVINNYELTNSGTFNNAGTVINNFSLTNSGTFTNNGGLDNKGLLTNNNTFTNNGTLTNTGSFNADVISAFFNGTDITINPENLFDIIVDGIGSVISGEGLGIIYNTDDFTNNGTLNNKFVLLNAGTLTNTSPTTLNNEGLLINTKDLINSGQFNNSAIVINSSNLTNTGVLDNTGSGTFDLTSFFDGENFSFDFSNLSSLLAGNGVLLNLNGGTIDNSGTLNNDGFLINLGTLNNTSATTLNNSGILYNGNTLTNTGTLNNTGTGTIDFTPLFSEGSFSLDFSDLSDLLGGNGILVNGGTIDNSGTLNNDGFLINLGTLNNTSATTLNNNFLLVNLESLSNTQGAVANNNGIMVNLGTFTNEGQFSNGRPVSVLISELTSLDSENLLGDIASTLTSGIMVNLEDVKNSGTFDNNFVFANIGSFENQSGGVLNNDFLLVNTEAMWNKTGGNMTNNGLLMNFGTLTNDGTVSNNGTIGAFSLDNPLQLGAIYNRGTLNNTGDFTNRFIVYNDGELNTSGTFDNRFLLVNADDMENSGSMTNSGLFLNFGSFTNDGSLVNEGPFGASFSGSAFALDANTLDNPLQLGAIYNGATLNNTGDFTNRFIVYNDGELNTSGTFDNRFLLVNANNMENSGSMTNSGLFLNFGSFTNDGSLVNEGPFGASFSGSAFALDANTLDNPLQLGAIYNGATLNNTGDFTNRFIVYNDGELNTSGTFDNRFLLVNANNMENSGSMTNSGLFLNFGSFTNDGSLVNEGPFGASLPENASEMTASDLDNPIQLGAIYNGGNLTNSGTFENEFLLVNAGTLSNNTEGSMTNSGFILNFGTLANNGDLFNDGGFKNLGILKGNGTIYGYFSNDGIIAPGNSIGTLTFEGSYTHNDSAIYALEVDSIGNSDLIDVKKTVAGRSGNAILNGGLVNVSPAKGFYRWGTFYTILTAENEVFGTFDDVNFPLSSLFLVPSLRYDDRNVYLDLVSDFTSSARTDNQYAVASALDSIPVSVQGDMADVMTCLVYQPTVNSALKAIDRISGHIYTALPDASFYSIDRYLGAVSSHFGGFSMNDKQGIESGFWSSGFGGWGDRDGTDTSSQYTYELTGGIFGYDHKLSETLLLGVAAGYASTDLSMDNLNEKANVDSWQGSLYGLYKDGPLHIGLIGSYGSHNYTTTRHIDFSCVNRTASADYDAYDLSASLEAGYRIDTGKNTFIMPTASLQAIWLNSEAFAEKGASALNLIVDDEHSTTLPGRIGLTFGVETTDRKGGKFTPEVRFALRHDFAADNQYSHQASFAGAPDQSFTIKSDRVERDSFEAGATLAYETKSGTSIFVSYDANLASDMNEQAAAFGFRYTW</sequence>
<feature type="domain" description="Autotransporter" evidence="2">
    <location>
        <begin position="1207"/>
        <end position="1489"/>
    </location>
</feature>
<gene>
    <name evidence="3" type="ordered locus">Clim_1306</name>
</gene>
<dbReference type="Proteomes" id="UP000008841">
    <property type="component" value="Chromosome"/>
</dbReference>
<reference evidence="3 4" key="1">
    <citation type="submission" date="2008-05" db="EMBL/GenBank/DDBJ databases">
        <title>Complete sequence of Chlorobium limicola DSM 245.</title>
        <authorList>
            <consortium name="US DOE Joint Genome Institute"/>
            <person name="Lucas S."/>
            <person name="Copeland A."/>
            <person name="Lapidus A."/>
            <person name="Glavina del Rio T."/>
            <person name="Dalin E."/>
            <person name="Tice H."/>
            <person name="Bruce D."/>
            <person name="Goodwin L."/>
            <person name="Pitluck S."/>
            <person name="Schmutz J."/>
            <person name="Larimer F."/>
            <person name="Land M."/>
            <person name="Hauser L."/>
            <person name="Kyrpides N."/>
            <person name="Ovchinnikova G."/>
            <person name="Zhao F."/>
            <person name="Li T."/>
            <person name="Liu Z."/>
            <person name="Overmann J."/>
            <person name="Bryant D.A."/>
            <person name="Richardson P."/>
        </authorList>
    </citation>
    <scope>NUCLEOTIDE SEQUENCE [LARGE SCALE GENOMIC DNA]</scope>
    <source>
        <strain evidence="4">DSM 245 / NBRC 103803 / 6330</strain>
    </source>
</reference>
<name>B3ECU7_CHLL2</name>